<protein>
    <submittedName>
        <fullName evidence="4">Cocaine esterase</fullName>
        <ecNumber evidence="4">3.1.1.84</ecNumber>
    </submittedName>
</protein>
<dbReference type="PANTHER" id="PTHR43056:SF10">
    <property type="entry name" value="COCE_NOND FAMILY, PUTATIVE (AFU_ORTHOLOGUE AFUA_7G00600)-RELATED"/>
    <property type="match status" value="1"/>
</dbReference>
<dbReference type="Gene3D" id="2.60.120.260">
    <property type="entry name" value="Galactose-binding domain-like"/>
    <property type="match status" value="1"/>
</dbReference>
<reference evidence="4 5" key="1">
    <citation type="journal article" date="2019" name="Sci. Rep.">
        <title>Extended insight into the Mycobacterium chelonae-abscessus complex through whole genome sequencing of Mycobacterium salmoniphilum outbreak and Mycobacterium salmoniphilum-like strains.</title>
        <authorList>
            <person name="Behra P.R.K."/>
            <person name="Das S."/>
            <person name="Pettersson B.M.F."/>
            <person name="Shirreff L."/>
            <person name="DuCote T."/>
            <person name="Jacobsson K.G."/>
            <person name="Ennis D.G."/>
            <person name="Kirsebom L.A."/>
        </authorList>
    </citation>
    <scope>NUCLEOTIDE SEQUENCE [LARGE SCALE GENOMIC DNA]</scope>
    <source>
        <strain evidence="4 5">CCUG 60884</strain>
    </source>
</reference>
<keyword evidence="1 4" id="KW-0378">Hydrolase</keyword>
<sequence length="659" mass="71988">MGALARRDVTGGATLDPSFPKSEGLNLSRYPFGVIAGSARRLGVFAAILGLILTACGPESPDPTSWPPADGPCAVAKKTDVPATMRDGTILRADVYRPKLKDPVPVILMRTQYGKSSAQVKPSRFRTPDWFASHCYLVVVQDVRGQGASDGIFTEFGNDGNDGYDTVEWAARLPGSTGKVGMYGSSYVGATQWLAATTTPPHLTTIVPSNTASDYYDGWTYEGGAFRLGFVLPWAIETIATTAAKNRGDDATVEQLEAADKERERWLNFLPYQDLPPMQPGNPHVAPWYFEWIRHATRDDYWKRWSIRDRYENVKVPVLHFEGWYDAFLRGGLENFAGMSTRGGSPEARRHQRIVIGPWDHLAWGRETSSPSPLLKGLGAGASSPVNELQLAWFDHFLKGTDNGVAAESPRVDYYLMGANRWKSAPSWPLPQTNWTVYHLSGPGAKHDGRLSNSTSLHDPPDTYLYDPAHPVPSAGGHSCCAADSAPEGRYDQSTVEQRPDVLTYTSEPLTSDIEVTGPISVDLWASSSAPDTDFTAKLVVVQSDGAAVNLNNGVVRTSLAQSLSELRPIAAAQPHRYRIDVWPVSYQFRAGERIRLEISSSDFPQYAPNPNTGAPFGQNAELHTATQTILHDAAHPSTLTLPVIPAGDPGTEQFPMPR</sequence>
<proteinExistence type="predicted"/>
<dbReference type="SMART" id="SM00939">
    <property type="entry name" value="PepX_C"/>
    <property type="match status" value="1"/>
</dbReference>
<dbReference type="Proteomes" id="UP000294604">
    <property type="component" value="Unassembled WGS sequence"/>
</dbReference>
<dbReference type="STRING" id="404941.GCA_002013645_03535"/>
<evidence type="ECO:0000256" key="2">
    <source>
        <dbReference type="SAM" id="MobiDB-lite"/>
    </source>
</evidence>
<dbReference type="SUPFAM" id="SSF53474">
    <property type="entry name" value="alpha/beta-Hydrolases"/>
    <property type="match status" value="1"/>
</dbReference>
<feature type="region of interest" description="Disordered" evidence="2">
    <location>
        <begin position="476"/>
        <end position="499"/>
    </location>
</feature>
<dbReference type="Gene3D" id="3.40.50.1820">
    <property type="entry name" value="alpha/beta hydrolase"/>
    <property type="match status" value="1"/>
</dbReference>
<comment type="caution">
    <text evidence="4">The sequence shown here is derived from an EMBL/GenBank/DDBJ whole genome shotgun (WGS) entry which is preliminary data.</text>
</comment>
<accession>A0A4R8SUR5</accession>
<dbReference type="EMBL" id="PECL01000008">
    <property type="protein sequence ID" value="TEA04255.1"/>
    <property type="molecule type" value="Genomic_DNA"/>
</dbReference>
<dbReference type="Pfam" id="PF08530">
    <property type="entry name" value="PepX_C"/>
    <property type="match status" value="1"/>
</dbReference>
<dbReference type="AlphaFoldDB" id="A0A4R8SUR5"/>
<evidence type="ECO:0000313" key="4">
    <source>
        <dbReference type="EMBL" id="TEA04255.1"/>
    </source>
</evidence>
<dbReference type="InterPro" id="IPR013736">
    <property type="entry name" value="Xaa-Pro_dipept_C"/>
</dbReference>
<name>A0A4R8SUR5_9MYCO</name>
<dbReference type="Pfam" id="PF02129">
    <property type="entry name" value="Peptidase_S15"/>
    <property type="match status" value="1"/>
</dbReference>
<dbReference type="InterPro" id="IPR050585">
    <property type="entry name" value="Xaa-Pro_dipeptidyl-ppase/CocE"/>
</dbReference>
<evidence type="ECO:0000313" key="5">
    <source>
        <dbReference type="Proteomes" id="UP000294604"/>
    </source>
</evidence>
<dbReference type="InterPro" id="IPR005674">
    <property type="entry name" value="CocE/Ser_esterase"/>
</dbReference>
<evidence type="ECO:0000259" key="3">
    <source>
        <dbReference type="SMART" id="SM00939"/>
    </source>
</evidence>
<organism evidence="4 5">
    <name type="scientific">Mycobacteroides salmoniphilum</name>
    <dbReference type="NCBI Taxonomy" id="404941"/>
    <lineage>
        <taxon>Bacteria</taxon>
        <taxon>Bacillati</taxon>
        <taxon>Actinomycetota</taxon>
        <taxon>Actinomycetes</taxon>
        <taxon>Mycobacteriales</taxon>
        <taxon>Mycobacteriaceae</taxon>
        <taxon>Mycobacteroides</taxon>
    </lineage>
</organism>
<evidence type="ECO:0000256" key="1">
    <source>
        <dbReference type="ARBA" id="ARBA00022801"/>
    </source>
</evidence>
<dbReference type="InterPro" id="IPR000383">
    <property type="entry name" value="Xaa-Pro-like_dom"/>
</dbReference>
<dbReference type="SUPFAM" id="SSF49785">
    <property type="entry name" value="Galactose-binding domain-like"/>
    <property type="match status" value="1"/>
</dbReference>
<dbReference type="GO" id="GO:0008239">
    <property type="term" value="F:dipeptidyl-peptidase activity"/>
    <property type="evidence" value="ECO:0007669"/>
    <property type="project" value="InterPro"/>
</dbReference>
<dbReference type="InterPro" id="IPR008979">
    <property type="entry name" value="Galactose-bd-like_sf"/>
</dbReference>
<feature type="domain" description="Xaa-Pro dipeptidyl-peptidase C-terminal" evidence="3">
    <location>
        <begin position="391"/>
        <end position="641"/>
    </location>
</feature>
<dbReference type="EC" id="3.1.1.84" evidence="4"/>
<dbReference type="PANTHER" id="PTHR43056">
    <property type="entry name" value="PEPTIDASE S9 PROLYL OLIGOPEPTIDASE"/>
    <property type="match status" value="1"/>
</dbReference>
<dbReference type="NCBIfam" id="TIGR00976">
    <property type="entry name" value="CocE_NonD"/>
    <property type="match status" value="1"/>
</dbReference>
<dbReference type="InterPro" id="IPR029058">
    <property type="entry name" value="AB_hydrolase_fold"/>
</dbReference>
<dbReference type="Gene3D" id="1.10.3020.10">
    <property type="entry name" value="alpha-amino acid ester hydrolase ( Helical cap domain)"/>
    <property type="match status" value="1"/>
</dbReference>
<gene>
    <name evidence="4" type="primary">cocE_2</name>
    <name evidence="4" type="ORF">CCUG60884_03119</name>
</gene>